<gene>
    <name evidence="7" type="ORF">ERS852473_00066</name>
</gene>
<feature type="transmembrane region" description="Helical" evidence="6">
    <location>
        <begin position="180"/>
        <end position="197"/>
    </location>
</feature>
<evidence type="ECO:0000256" key="1">
    <source>
        <dbReference type="ARBA" id="ARBA00004651"/>
    </source>
</evidence>
<dbReference type="InterPro" id="IPR003740">
    <property type="entry name" value="YitT"/>
</dbReference>
<feature type="transmembrane region" description="Helical" evidence="6">
    <location>
        <begin position="112"/>
        <end position="131"/>
    </location>
</feature>
<evidence type="ECO:0000313" key="8">
    <source>
        <dbReference type="Proteomes" id="UP000095488"/>
    </source>
</evidence>
<feature type="transmembrane region" description="Helical" evidence="6">
    <location>
        <begin position="53"/>
        <end position="74"/>
    </location>
</feature>
<dbReference type="Pfam" id="PF02588">
    <property type="entry name" value="YitT_membrane"/>
    <property type="match status" value="1"/>
</dbReference>
<dbReference type="PANTHER" id="PTHR33545">
    <property type="entry name" value="UPF0750 MEMBRANE PROTEIN YITT-RELATED"/>
    <property type="match status" value="1"/>
</dbReference>
<evidence type="ECO:0000256" key="2">
    <source>
        <dbReference type="ARBA" id="ARBA00022475"/>
    </source>
</evidence>
<evidence type="ECO:0000256" key="4">
    <source>
        <dbReference type="ARBA" id="ARBA00022989"/>
    </source>
</evidence>
<keyword evidence="2" id="KW-1003">Cell membrane</keyword>
<keyword evidence="4 6" id="KW-1133">Transmembrane helix</keyword>
<dbReference type="EMBL" id="CYZR01000001">
    <property type="protein sequence ID" value="CUN41947.1"/>
    <property type="molecule type" value="Genomic_DNA"/>
</dbReference>
<keyword evidence="3 6" id="KW-0812">Transmembrane</keyword>
<keyword evidence="5 6" id="KW-0472">Membrane</keyword>
<proteinExistence type="predicted"/>
<feature type="transmembrane region" description="Helical" evidence="6">
    <location>
        <begin position="152"/>
        <end position="174"/>
    </location>
</feature>
<dbReference type="PANTHER" id="PTHR33545:SF9">
    <property type="entry name" value="UPF0750 MEMBRANE PROTEIN YITE"/>
    <property type="match status" value="1"/>
</dbReference>
<organism evidence="7 8">
    <name type="scientific">Sarcina ventriculi</name>
    <name type="common">Clostridium ventriculi</name>
    <dbReference type="NCBI Taxonomy" id="1267"/>
    <lineage>
        <taxon>Bacteria</taxon>
        <taxon>Bacillati</taxon>
        <taxon>Bacillota</taxon>
        <taxon>Clostridia</taxon>
        <taxon>Eubacteriales</taxon>
        <taxon>Clostridiaceae</taxon>
        <taxon>Sarcina</taxon>
    </lineage>
</organism>
<evidence type="ECO:0000256" key="3">
    <source>
        <dbReference type="ARBA" id="ARBA00022692"/>
    </source>
</evidence>
<evidence type="ECO:0000313" key="7">
    <source>
        <dbReference type="EMBL" id="CUN41947.1"/>
    </source>
</evidence>
<feature type="transmembrane region" description="Helical" evidence="6">
    <location>
        <begin position="86"/>
        <end position="106"/>
    </location>
</feature>
<reference evidence="7 8" key="1">
    <citation type="submission" date="2015-09" db="EMBL/GenBank/DDBJ databases">
        <authorList>
            <consortium name="Pathogen Informatics"/>
            <person name="Wu L."/>
            <person name="Ma J."/>
        </authorList>
    </citation>
    <scope>NUCLEOTIDE SEQUENCE [LARGE SCALE GENOMIC DNA]</scope>
    <source>
        <strain evidence="7 8">2789STDY5834858</strain>
    </source>
</reference>
<sequence>MKKMLLKKEFILEYLKVTIGVAFIAFGLESFYIPNGIAAGGLSGFALVLNHYLSFLSISSITLLFNIGLLIGAFKIIDKDFGFKTLYASIILSVFMNYFDCLYKGIGLTNNLVLSVILGAFVMAIGLFILIKHNASTGGTEILARILSKFSNMNIPIALLCIDFFVTLLGGITFGLDKGIFAILAVLSVGMLLNLFMKIKSIILNKKYQGAM</sequence>
<comment type="subcellular location">
    <subcellularLocation>
        <location evidence="1">Cell membrane</location>
        <topology evidence="1">Multi-pass membrane protein</topology>
    </subcellularLocation>
</comment>
<evidence type="ECO:0000256" key="5">
    <source>
        <dbReference type="ARBA" id="ARBA00023136"/>
    </source>
</evidence>
<keyword evidence="8" id="KW-1185">Reference proteome</keyword>
<feature type="transmembrane region" description="Helical" evidence="6">
    <location>
        <begin position="12"/>
        <end position="33"/>
    </location>
</feature>
<protein>
    <submittedName>
        <fullName evidence="7">Uncharacterized BCR, YitT family COG1284</fullName>
    </submittedName>
</protein>
<comment type="caution">
    <text evidence="7">The sequence shown here is derived from an EMBL/GenBank/DDBJ whole genome shotgun (WGS) entry which is preliminary data.</text>
</comment>
<evidence type="ECO:0000256" key="6">
    <source>
        <dbReference type="SAM" id="Phobius"/>
    </source>
</evidence>
<accession>A0ABP2AQL4</accession>
<name>A0ABP2AQL4_SARVE</name>
<dbReference type="InterPro" id="IPR051461">
    <property type="entry name" value="UPF0750_membrane"/>
</dbReference>
<dbReference type="Proteomes" id="UP000095488">
    <property type="component" value="Unassembled WGS sequence"/>
</dbReference>